<dbReference type="EMBL" id="SFCC01000013">
    <property type="protein sequence ID" value="RZQ61304.1"/>
    <property type="molecule type" value="Genomic_DNA"/>
</dbReference>
<dbReference type="Gene3D" id="3.40.50.720">
    <property type="entry name" value="NAD(P)-binding Rossmann-like Domain"/>
    <property type="match status" value="1"/>
</dbReference>
<keyword evidence="2" id="KW-0119">Carbohydrate metabolism</keyword>
<dbReference type="Proteomes" id="UP000292003">
    <property type="component" value="Unassembled WGS sequence"/>
</dbReference>
<dbReference type="OrthoDB" id="3288614at2"/>
<dbReference type="PANTHER" id="PTHR43103:SF3">
    <property type="entry name" value="ADP-L-GLYCERO-D-MANNO-HEPTOSE-6-EPIMERASE"/>
    <property type="match status" value="1"/>
</dbReference>
<organism evidence="4 5">
    <name type="scientific">Amycolatopsis suaedae</name>
    <dbReference type="NCBI Taxonomy" id="2510978"/>
    <lineage>
        <taxon>Bacteria</taxon>
        <taxon>Bacillati</taxon>
        <taxon>Actinomycetota</taxon>
        <taxon>Actinomycetes</taxon>
        <taxon>Pseudonocardiales</taxon>
        <taxon>Pseudonocardiaceae</taxon>
        <taxon>Amycolatopsis</taxon>
    </lineage>
</organism>
<dbReference type="AlphaFoldDB" id="A0A4Q7J5M2"/>
<name>A0A4Q7J5M2_9PSEU</name>
<dbReference type="Pfam" id="PF01370">
    <property type="entry name" value="Epimerase"/>
    <property type="match status" value="1"/>
</dbReference>
<evidence type="ECO:0000259" key="3">
    <source>
        <dbReference type="Pfam" id="PF01370"/>
    </source>
</evidence>
<keyword evidence="1" id="KW-0521">NADP</keyword>
<evidence type="ECO:0000256" key="1">
    <source>
        <dbReference type="ARBA" id="ARBA00022857"/>
    </source>
</evidence>
<comment type="caution">
    <text evidence="4">The sequence shown here is derived from an EMBL/GenBank/DDBJ whole genome shotgun (WGS) entry which is preliminary data.</text>
</comment>
<dbReference type="PANTHER" id="PTHR43103">
    <property type="entry name" value="NUCLEOSIDE-DIPHOSPHATE-SUGAR EPIMERASE"/>
    <property type="match status" value="1"/>
</dbReference>
<proteinExistence type="predicted"/>
<gene>
    <name evidence="4" type="ORF">EWH70_25080</name>
</gene>
<evidence type="ECO:0000256" key="2">
    <source>
        <dbReference type="ARBA" id="ARBA00023277"/>
    </source>
</evidence>
<dbReference type="InterPro" id="IPR001509">
    <property type="entry name" value="Epimerase_deHydtase"/>
</dbReference>
<keyword evidence="5" id="KW-1185">Reference proteome</keyword>
<feature type="domain" description="NAD-dependent epimerase/dehydratase" evidence="3">
    <location>
        <begin position="2"/>
        <end position="241"/>
    </location>
</feature>
<dbReference type="SUPFAM" id="SSF51735">
    <property type="entry name" value="NAD(P)-binding Rossmann-fold domains"/>
    <property type="match status" value="1"/>
</dbReference>
<dbReference type="InterPro" id="IPR036291">
    <property type="entry name" value="NAD(P)-bd_dom_sf"/>
</dbReference>
<protein>
    <submittedName>
        <fullName evidence="4">SDR family epimerase/dehydratase</fullName>
    </submittedName>
</protein>
<accession>A0A4Q7J5M2</accession>
<evidence type="ECO:0000313" key="4">
    <source>
        <dbReference type="EMBL" id="RZQ61304.1"/>
    </source>
</evidence>
<sequence length="326" mass="34550">MTVLGSSGLLGTAITRMLASQPVRLRLVGRRETTVPRSCEADVEVRTLDLATPGAVAEAVTGADTVFHLVAHISGASTWRVSSGDPVAERVNTGLVHDLVDAIRTERRATAPIVLFAGSMSQAGRVSKARIDGSEPDRPLTTYDKQKLEAEKAILNAHAEGLIRGSSLRLATLYTQGSDSPSLDRGVVAGMMRRAFAGQPLTMWHDGTVKRDLICVDDVASAFITAYQQIDVTAGRPWLIGSGQATSVAELFGMISKTVATRTGDAPVPVTSVEPAEHSMPTDLLDFVLDPSAFQSSTGWTARVPLLEGLDRLAGAMISESTATTR</sequence>
<evidence type="ECO:0000313" key="5">
    <source>
        <dbReference type="Proteomes" id="UP000292003"/>
    </source>
</evidence>
<reference evidence="4 5" key="1">
    <citation type="submission" date="2019-02" db="EMBL/GenBank/DDBJ databases">
        <title>Draft genome sequence of Amycolatopsis sp. 8-3EHSu isolated from roots of Suaeda maritima.</title>
        <authorList>
            <person name="Duangmal K."/>
            <person name="Chantavorakit T."/>
        </authorList>
    </citation>
    <scope>NUCLEOTIDE SEQUENCE [LARGE SCALE GENOMIC DNA]</scope>
    <source>
        <strain evidence="4 5">8-3EHSu</strain>
    </source>
</reference>